<evidence type="ECO:0000256" key="18">
    <source>
        <dbReference type="ARBA" id="ARBA00022679"/>
    </source>
</evidence>
<evidence type="ECO:0000256" key="29">
    <source>
        <dbReference type="ARBA" id="ARBA00029422"/>
    </source>
</evidence>
<evidence type="ECO:0000256" key="9">
    <source>
        <dbReference type="ARBA" id="ARBA00022488"/>
    </source>
</evidence>
<evidence type="ECO:0000256" key="8">
    <source>
        <dbReference type="ARBA" id="ARBA00022484"/>
    </source>
</evidence>
<dbReference type="InterPro" id="IPR002540">
    <property type="entry name" value="Pept_S30_P1_potyvir"/>
</dbReference>
<feature type="compositionally biased region" description="Basic and acidic residues" evidence="34">
    <location>
        <begin position="2795"/>
        <end position="2805"/>
    </location>
</feature>
<keyword evidence="19" id="KW-0548">Nucleotidyltransferase</keyword>
<keyword evidence="16" id="KW-1090">Inhibition of host innate immune response by virus</keyword>
<dbReference type="InterPro" id="IPR027417">
    <property type="entry name" value="P-loop_NTPase"/>
</dbReference>
<feature type="active site" description="For helper component proteinase activity" evidence="32">
    <location>
        <position position="636"/>
    </location>
</feature>
<dbReference type="KEGG" id="vg:80557466"/>
<comment type="catalytic activity">
    <reaction evidence="1">
        <text>Hydrolyzes glutaminyl bonds, and activity is further restricted by preferences for the amino acids in P6 - P1' that vary with the species of potyvirus, e.g. Glu-Xaa-Xaa-Tyr-Xaa-Gln-|-(Ser or Gly) for the enzyme from tobacco etch virus. The natural substrate is the viral polyprotein, but other proteins and oligopeptides containing the appropriate consensus sequence are also cleaved.</text>
        <dbReference type="EC" id="3.4.22.44"/>
    </reaction>
</comment>
<evidence type="ECO:0000256" key="17">
    <source>
        <dbReference type="ARBA" id="ARBA00022670"/>
    </source>
</evidence>
<dbReference type="Pfam" id="PF00851">
    <property type="entry name" value="Peptidase_C6"/>
    <property type="match status" value="1"/>
</dbReference>
<dbReference type="GO" id="GO:0052170">
    <property type="term" value="P:symbiont-mediated suppression of host innate immune response"/>
    <property type="evidence" value="ECO:0007669"/>
    <property type="project" value="UniProtKB-KW"/>
</dbReference>
<keyword evidence="11" id="KW-0191">Covalent protein-RNA linkage</keyword>
<dbReference type="Gene3D" id="3.30.70.270">
    <property type="match status" value="1"/>
</dbReference>
<name>A0A2U5BZQ5_9POTV</name>
<comment type="function">
    <text evidence="31">Mediates the cap-independent, EIF4E-dependent translation of viral genomic RNAs. Binds to the cap-binding site of host EIF4E and thus interferes with the host EIF4E-dependent mRNA export and translation. VPg-RNA directly binds EIF4E and is a template for transcription. Also forms trimeric complexes with EIF4E-EIF4G, which are templates for translation.</text>
</comment>
<dbReference type="Gene3D" id="3.90.70.150">
    <property type="entry name" value="Helper component proteinase"/>
    <property type="match status" value="1"/>
</dbReference>
<sequence length="3054" mass="345305">MAMTIMIGSIEVTTMNSTERQRTIAPQVVQQAANNTHMWEALRERLDHKLKARAHGTIVADKRGTLRIRRASKRHVSSVEKQMMAAYTERQVFMAAPDSIVNTINFAGTTPPSMMQIEEHKGIHTTARMKKTFRKRGMFDTSVHKACVKTTTYSVSRLIKAVCNIAKKNNLAIEISGKQRKPIRGKIVKHKVGHVVTVDLAHHSGQVHRRDLIVRPDVKGMFHHLCSATKHEHIHANKLDRGSSGMVLYNEKLSGVRMRTQDEFLIVRGRCEGILMDARSKLTFETMLKTVHYSTGDVFWRGFNRTFLENKPINLDHECTSDFSVEECGSVAAFICQSLLPCGKITCRKCALRNLSIDEDSFKEQQMHRAREISGLLQLKYPNFACVAQFIDRYFGSRKEVNPNVNAYREILKIVGGYTQAPYSHIHELNEILVLGSRATPEQMSQATMHLLEVTRFVRNRSDNIKKGSLSLFRNKISAKAHVNTALMCDNQLDKNGNLIWGERGYHAKRFFANYFDIIVTGGGYKQYVSRTVPNGTRKLAIGNLIVTTNLEALRDQLEGESVERKPITKACVSMGDGNYKYPCCCVTLDDGTPLYSTFIMPTKNHLVIGNSGDPKFLDLPTDISTQMYIAKPGYCYINIFLAMLVNVDEADAKDFTKKVRDIVVPDLGEWPSLIDVATSCSLLSAFYPATSAAELPRILVDHELQTMHVIDSYGSLNTGYHVLKANTVRQLIQFASNSLESEMKHYKVGGTHQSNHNGYATIKMLAKAIYRPRMMETIIHEQPYMLVMSMMSPGILIALANSGALEMGIQQWIKEGDSLAQMAHMLRTVAQNVSVARATWVQQEIISESAPQMLEILVNGTVPNISYFQAIQYLTMLSASREVDIEIRNTGYYAFKVQTSELLEKTYLNLLEDSWRELSYYGRFQSIRHSRRFCTAGTIIVKPEKHVDLGGIYATSYRFALGKQMEFSKRAVCRVVDGLQAQINRKVGKLYCAILSLPKRMFPDLIKFINTLLAITVALQLYIAFLTILRHHQQCKQDSLELEWNKQERQLLLLYDCYIAKEPNSTEAEFVAYVEMQNPKLAEFAREYFTEVVLFESKSSEQVNFERIIAFVSLVLMMFDAERSDCVYRSLTKLKSLMGTVENTVHFQSLDDIGPTLEEKNMTIDFDLDSDTTVSKSIMGHTFKEWWDNQLKTNRTIPHYRTEGHFMEFTRSTATSVAHQIAHEPHTDIMLRGAVGSGKSTGLPYHLSKKGLVLLLEPTRPLAENVTKQLKSDPFLVSPTLRMRGMTVFGSTPIHVMTTGFALHYLANNLTLISTYNFIIIDEFHVHDSNGIALRNLLHEHNFQGKLIKVSATPPGRETEFTTQYPVEIRVEDQVSFQDFAKAQGNGSNMDVTTKCDNILVYVASYNEVDQLSKLLMEKHHLVTKVDGRTMKLGQVEIITKGTTAKKHFIVATNIIENGVTLDIDAVVDFGLKVVPFLDSDNRLMTYNKVSISYGERIQRLGRVGRNKPGVALRIGHTEKGISEVPVVVATQAAFLCFVYGLPVSTQNVTTQMLANVTLKQARTMVQFELPIFYMAHLVRHDGTMHPAIHNELKKFKLRDCEIQLCKLAIPNKCVPIWMTGRAYRLISHGCQIPEDVRIPFLTKEVPDKLHESIWEIIQKYKCDAGIGRMTSAQACKVAYTLETDIHSVQRTIMIIDQLLEREMKKQSHFEMVTSQSCGNGMLSLQTMMNAIQARYARNHTSGNIEILQRAKAQLLEFSNLSGDVSTTAALQEFGYLEAVQFQSQNHVSKFLKLEGQWDKSLITKDLVIVGGVCIGAIWMLGEFFYTKSKEVVTFQGSNKRQRQKLKFAKIRDDKMGHYVEAPDSTIEHYFGSAYTKKGKSKGKTHGMGKKNNRFVNMYGFDPSDYNFIRYVDPLTGLTLDESPYTDIRIIQQQFGEHRDQQVLDDTLNRDAISYRPGIEGYLVKDRTSPILKIDLTPHIPLKVCDSTNNIAGHPDREGELRQTGKGVSLPYAELPEKKEAVEFESVSMSRGVRDYNPIASTICHLINDSDGKTTTLFGIGFGPYIVTNQHLFVRNNGTLTIRSQMGVFKVNNTTTLQIQPVDGRDILIIKLPKDFPPFPQRLKFRQPVHSEKVCLVMTNFQQKSSSSMVSETSHIIPKENTYFWKHWISTKEGNCGSPIVSTTDGSILGIHSLSNMTNTSNYFACFPNDFQITYLTGSDSANWIKGWKFNTGNVCWGSLDLQASKPSSEFKTVKLVTDLLKEAVITQGSEKAWLYDAAHTNIQAVAHLDSNLVTKHIVKGKCKLFETYLSTNPQAASIFRNLMGAYKPSKLNREAYTKDLLKYAREIVVGEVDCQVFETALRDLLGNLQKWGFSTAEFVTDEDTILSALNMKAAVGALYKGKKRDYFDSMDAEQRRNLVFQSCKRLFLGKIGVWNGSLKAELRPIEKVEANKTRTFTAAPIETLLGGKVCVDDFNNMFYSLHLKAPWSVGMTKFYGTWDRMMARLPDGWVYCDADGSQFDSSITPYMMNAILRIRLHFMEDWDVGHTMLKNLYTEIVYTPISTPDGTVVKKYKGNNSGQPSTVVDNTLLVVLAMHYSLLKAGVPFEQHDSMCAYCVNGDDLLLAIEPTHHECLDKFSEFFAELGLNYDFSSRSRDKKDLWFMSHKAIEVDNLLIPKLEEERIVSILEWDRSREPIHRLEAICAAMVESWGYPQLTHEIRKFYAWVLEQAPYNALAASGNAPYIAESALKTLYTNNSPTVHELERYTISYNEDETEDEDTVFFQAGTLDAGESAAKKDDSKKQDVTVAATKQPATKDKDVDLGTTGTHSVPRLKSMASKLTLPTLKGKSVVNLEYLLTYKPRQVDLSNARATQEQCQSWHDGVKSSYELDDAGMEILLPGFMVWCIENGTSPNINGVWTMMDGEEQVSYPLKPMLDHAKPSLRQIMRHFSELAEAYIEMRSREKPYMPRYGLQRNLRDQSLARYAFDFYETTATTPIRVKEAHLQMKAAALKNANTSMFGLDGNVTTSEEDTERHTASDVNRNMHHLLGVKGV</sequence>
<dbReference type="GO" id="GO:0016818">
    <property type="term" value="F:hydrolase activity, acting on acid anhydrides, in phosphorus-containing anhydrides"/>
    <property type="evidence" value="ECO:0007669"/>
    <property type="project" value="InterPro"/>
</dbReference>
<keyword evidence="14" id="KW-1048">Host nucleus</keyword>
<dbReference type="PROSITE" id="PS51436">
    <property type="entry name" value="POTYVIRUS_NIA_PRO"/>
    <property type="match status" value="1"/>
</dbReference>
<evidence type="ECO:0000256" key="3">
    <source>
        <dbReference type="ARBA" id="ARBA00004147"/>
    </source>
</evidence>
<evidence type="ECO:0000256" key="30">
    <source>
        <dbReference type="ARBA" id="ARBA00034108"/>
    </source>
</evidence>
<evidence type="ECO:0000313" key="42">
    <source>
        <dbReference type="Proteomes" id="UP000503123"/>
    </source>
</evidence>
<keyword evidence="10" id="KW-1139">Helical capsid protein</keyword>
<evidence type="ECO:0000256" key="10">
    <source>
        <dbReference type="ARBA" id="ARBA00022497"/>
    </source>
</evidence>
<evidence type="ECO:0000256" key="15">
    <source>
        <dbReference type="ARBA" id="ARBA00022581"/>
    </source>
</evidence>
<evidence type="ECO:0000256" key="6">
    <source>
        <dbReference type="ARBA" id="ARBA00020107"/>
    </source>
</evidence>
<dbReference type="PROSITE" id="PS51192">
    <property type="entry name" value="HELICASE_ATP_BIND_1"/>
    <property type="match status" value="1"/>
</dbReference>
<evidence type="ECO:0000256" key="28">
    <source>
        <dbReference type="ARBA" id="ARBA00029405"/>
    </source>
</evidence>
<evidence type="ECO:0000256" key="5">
    <source>
        <dbReference type="ARBA" id="ARBA00006064"/>
    </source>
</evidence>
<organism evidence="41 42">
    <name type="scientific">Potato yellow blotch virus</name>
    <dbReference type="NCBI Taxonomy" id="2230887"/>
    <lineage>
        <taxon>Viruses</taxon>
        <taxon>Riboviria</taxon>
        <taxon>Orthornavirae</taxon>
        <taxon>Pisuviricota</taxon>
        <taxon>Stelpaviricetes</taxon>
        <taxon>Patatavirales</taxon>
        <taxon>Potyviridae</taxon>
        <taxon>Potyvirus</taxon>
        <taxon>Potyvirus tuberosiflavi</taxon>
    </lineage>
</organism>
<evidence type="ECO:0000256" key="31">
    <source>
        <dbReference type="ARBA" id="ARBA00045403"/>
    </source>
</evidence>
<comment type="similarity">
    <text evidence="5 33">Belongs to the potyviridae genome polyprotein family.</text>
</comment>
<evidence type="ECO:0000256" key="24">
    <source>
        <dbReference type="ARBA" id="ARBA00022840"/>
    </source>
</evidence>
<dbReference type="SUPFAM" id="SSF56672">
    <property type="entry name" value="DNA/RNA polymerases"/>
    <property type="match status" value="1"/>
</dbReference>
<evidence type="ECO:0000256" key="12">
    <source>
        <dbReference type="ARBA" id="ARBA00022553"/>
    </source>
</evidence>
<dbReference type="PROSITE" id="PS51871">
    <property type="entry name" value="PV_P1_PRO"/>
    <property type="match status" value="1"/>
</dbReference>
<dbReference type="InterPro" id="IPR001456">
    <property type="entry name" value="HC-pro"/>
</dbReference>
<feature type="domain" description="Helicase ATP-binding" evidence="36">
    <location>
        <begin position="1221"/>
        <end position="1373"/>
    </location>
</feature>
<keyword evidence="17" id="KW-0645">Protease</keyword>
<feature type="region of interest" description="Disordered" evidence="34">
    <location>
        <begin position="2794"/>
        <end position="2828"/>
    </location>
</feature>
<dbReference type="GO" id="GO:0005198">
    <property type="term" value="F:structural molecule activity"/>
    <property type="evidence" value="ECO:0007669"/>
    <property type="project" value="InterPro"/>
</dbReference>
<keyword evidence="24" id="KW-0067">ATP-binding</keyword>
<dbReference type="InterPro" id="IPR001205">
    <property type="entry name" value="RNA-dir_pol_C"/>
</dbReference>
<dbReference type="GO" id="GO:0006351">
    <property type="term" value="P:DNA-templated transcription"/>
    <property type="evidence" value="ECO:0007669"/>
    <property type="project" value="InterPro"/>
</dbReference>
<dbReference type="InterPro" id="IPR011545">
    <property type="entry name" value="DEAD/DEAH_box_helicase_dom"/>
</dbReference>
<evidence type="ECO:0000256" key="16">
    <source>
        <dbReference type="ARBA" id="ARBA00022632"/>
    </source>
</evidence>
<keyword evidence="12" id="KW-0597">Phosphoprotein</keyword>
<evidence type="ECO:0000256" key="13">
    <source>
        <dbReference type="ARBA" id="ARBA00022561"/>
    </source>
</evidence>
<dbReference type="GO" id="GO:0039694">
    <property type="term" value="P:viral RNA genome replication"/>
    <property type="evidence" value="ECO:0007669"/>
    <property type="project" value="InterPro"/>
</dbReference>
<evidence type="ECO:0000256" key="21">
    <source>
        <dbReference type="ARBA" id="ARBA00022801"/>
    </source>
</evidence>
<dbReference type="Pfam" id="PF00270">
    <property type="entry name" value="DEAD"/>
    <property type="match status" value="1"/>
</dbReference>
<evidence type="ECO:0000256" key="34">
    <source>
        <dbReference type="SAM" id="MobiDB-lite"/>
    </source>
</evidence>
<dbReference type="InterPro" id="IPR001650">
    <property type="entry name" value="Helicase_C-like"/>
</dbReference>
<dbReference type="SUPFAM" id="SSF50494">
    <property type="entry name" value="Trypsin-like serine proteases"/>
    <property type="match status" value="1"/>
</dbReference>
<dbReference type="InterPro" id="IPR031159">
    <property type="entry name" value="HC_PRO_CPD_dom"/>
</dbReference>
<evidence type="ECO:0000256" key="7">
    <source>
        <dbReference type="ARBA" id="ARBA00022463"/>
    </source>
</evidence>
<keyword evidence="27" id="KW-0899">Viral immunoevasion</keyword>
<dbReference type="SMART" id="SM00490">
    <property type="entry name" value="HELICc"/>
    <property type="match status" value="1"/>
</dbReference>
<dbReference type="EMBL" id="JX294310">
    <property type="protein sequence ID" value="AFS28882.1"/>
    <property type="molecule type" value="Genomic_RNA"/>
</dbReference>
<dbReference type="InterPro" id="IPR043128">
    <property type="entry name" value="Rev_trsase/Diguanyl_cyclase"/>
</dbReference>
<dbReference type="CDD" id="cd23175">
    <property type="entry name" value="ps-ssRNAv_Potyviridae_RdRp"/>
    <property type="match status" value="1"/>
</dbReference>
<reference evidence="41" key="1">
    <citation type="journal article" date="2018" name="Plant Pathol.">
        <title>Potato Yellow Blotch Virus: a proposed new species in the genus Potyvirus.</title>
        <authorList>
            <person name="Nisbet C."/>
            <person name="Monger W.A."/>
            <person name="Ross S."/>
            <person name="Goodfellow S.H.A."/>
            <person name="Lacomme C."/>
            <person name="Jeffries C.J."/>
        </authorList>
    </citation>
    <scope>NUCLEOTIDE SEQUENCE [LARGE SCALE GENOMIC DNA]</scope>
</reference>
<dbReference type="GO" id="GO:0005524">
    <property type="term" value="F:ATP binding"/>
    <property type="evidence" value="ECO:0007669"/>
    <property type="project" value="UniProtKB-KW"/>
</dbReference>
<evidence type="ECO:0000256" key="22">
    <source>
        <dbReference type="ARBA" id="ARBA00022806"/>
    </source>
</evidence>
<evidence type="ECO:0000256" key="26">
    <source>
        <dbReference type="ARBA" id="ARBA00022953"/>
    </source>
</evidence>
<dbReference type="InterPro" id="IPR001730">
    <property type="entry name" value="Potyv_NIa-pro_dom"/>
</dbReference>
<evidence type="ECO:0000259" key="37">
    <source>
        <dbReference type="PROSITE" id="PS51194"/>
    </source>
</evidence>
<evidence type="ECO:0000259" key="36">
    <source>
        <dbReference type="PROSITE" id="PS51192"/>
    </source>
</evidence>
<evidence type="ECO:0000256" key="33">
    <source>
        <dbReference type="RuleBase" id="RU003351"/>
    </source>
</evidence>
<dbReference type="PROSITE" id="PS51744">
    <property type="entry name" value="HC_PRO_CPD"/>
    <property type="match status" value="1"/>
</dbReference>
<dbReference type="InterPro" id="IPR043502">
    <property type="entry name" value="DNA/RNA_pol_sf"/>
</dbReference>
<keyword evidence="20" id="KW-0547">Nucleotide-binding</keyword>
<dbReference type="Pfam" id="PF01577">
    <property type="entry name" value="Peptidase_S30"/>
    <property type="match status" value="1"/>
</dbReference>
<keyword evidence="25" id="KW-0946">Virion</keyword>
<dbReference type="InterPro" id="IPR039560">
    <property type="entry name" value="Potyvirid-P3"/>
</dbReference>
<accession>A0A2U5BZQ5</accession>
<evidence type="ECO:0000256" key="23">
    <source>
        <dbReference type="ARBA" id="ARBA00022807"/>
    </source>
</evidence>
<evidence type="ECO:0000256" key="25">
    <source>
        <dbReference type="ARBA" id="ARBA00022844"/>
    </source>
</evidence>
<evidence type="ECO:0000256" key="32">
    <source>
        <dbReference type="PROSITE-ProRule" id="PRU01080"/>
    </source>
</evidence>
<dbReference type="Pfam" id="PF00680">
    <property type="entry name" value="RdRP_1"/>
    <property type="match status" value="1"/>
</dbReference>
<evidence type="ECO:0000259" key="38">
    <source>
        <dbReference type="PROSITE" id="PS51436"/>
    </source>
</evidence>
<dbReference type="PANTHER" id="PTHR43519:SF1">
    <property type="entry name" value="ATP-DEPENDENT RNA HELICASE HRPB"/>
    <property type="match status" value="1"/>
</dbReference>
<dbReference type="PANTHER" id="PTHR43519">
    <property type="entry name" value="ATP-DEPENDENT RNA HELICASE HRPB"/>
    <property type="match status" value="1"/>
</dbReference>
<dbReference type="Pfam" id="PF00271">
    <property type="entry name" value="Helicase_C"/>
    <property type="match status" value="1"/>
</dbReference>
<dbReference type="Pfam" id="PF00863">
    <property type="entry name" value="Peptidase_C4"/>
    <property type="match status" value="1"/>
</dbReference>
<dbReference type="Proteomes" id="UP000503123">
    <property type="component" value="Segment"/>
</dbReference>
<dbReference type="InterPro" id="IPR014001">
    <property type="entry name" value="Helicase_ATP-bd"/>
</dbReference>
<evidence type="ECO:0000256" key="11">
    <source>
        <dbReference type="ARBA" id="ARBA00022520"/>
    </source>
</evidence>
<feature type="domain" description="Helicase C-terminal" evidence="37">
    <location>
        <begin position="1392"/>
        <end position="1551"/>
    </location>
</feature>
<dbReference type="PROSITE" id="PS50507">
    <property type="entry name" value="RDRP_SSRNA_POS"/>
    <property type="match status" value="1"/>
</dbReference>
<dbReference type="Pfam" id="PF13608">
    <property type="entry name" value="Potyvirid-P3"/>
    <property type="match status" value="1"/>
</dbReference>
<dbReference type="InterPro" id="IPR009003">
    <property type="entry name" value="Peptidase_S1_PA"/>
</dbReference>
<keyword evidence="13" id="KW-0167">Capsid protein</keyword>
<keyword evidence="22" id="KW-0347">Helicase</keyword>
<dbReference type="InterPro" id="IPR043504">
    <property type="entry name" value="Peptidase_S1_PA_chymotrypsin"/>
</dbReference>
<evidence type="ECO:0000256" key="27">
    <source>
        <dbReference type="ARBA" id="ARBA00023280"/>
    </source>
</evidence>
<dbReference type="Gene3D" id="3.40.50.300">
    <property type="entry name" value="P-loop containing nucleotide triphosphate hydrolases"/>
    <property type="match status" value="2"/>
</dbReference>
<keyword evidence="21" id="KW-0378">Hydrolase</keyword>
<feature type="domain" description="Peptidase C6" evidence="39">
    <location>
        <begin position="628"/>
        <end position="750"/>
    </location>
</feature>
<dbReference type="GO" id="GO:0004386">
    <property type="term" value="F:helicase activity"/>
    <property type="evidence" value="ECO:0007669"/>
    <property type="project" value="UniProtKB-KW"/>
</dbReference>
<comment type="function">
    <text evidence="28">Involved in aphid transmission, cell-to-cell and systemis movement, encapsidation of the viral RNA and in the regulation of viral RNA amplification.</text>
</comment>
<dbReference type="GO" id="GO:0003968">
    <property type="term" value="F:RNA-directed RNA polymerase activity"/>
    <property type="evidence" value="ECO:0007669"/>
    <property type="project" value="UniProtKB-KW"/>
</dbReference>
<comment type="function">
    <text evidence="29">Has helicase activity. It may be involved in replication.</text>
</comment>
<keyword evidence="23" id="KW-0788">Thiol protease</keyword>
<dbReference type="PROSITE" id="PS51194">
    <property type="entry name" value="HELICASE_CTER"/>
    <property type="match status" value="1"/>
</dbReference>
<keyword evidence="9" id="KW-1036">Host cytoplasmic vesicle</keyword>
<dbReference type="Pfam" id="PF08440">
    <property type="entry name" value="Poty_PP"/>
    <property type="match status" value="1"/>
</dbReference>
<evidence type="ECO:0000256" key="1">
    <source>
        <dbReference type="ARBA" id="ARBA00000785"/>
    </source>
</evidence>
<evidence type="ECO:0000259" key="40">
    <source>
        <dbReference type="PROSITE" id="PS51871"/>
    </source>
</evidence>
<dbReference type="InterPro" id="IPR001592">
    <property type="entry name" value="Poty_coat"/>
</dbReference>
<evidence type="ECO:0000256" key="20">
    <source>
        <dbReference type="ARBA" id="ARBA00022741"/>
    </source>
</evidence>
<evidence type="ECO:0000256" key="14">
    <source>
        <dbReference type="ARBA" id="ARBA00022562"/>
    </source>
</evidence>
<dbReference type="SUPFAM" id="SSF52540">
    <property type="entry name" value="P-loop containing nucleoside triphosphate hydrolases"/>
    <property type="match status" value="2"/>
</dbReference>
<comment type="subcellular location">
    <subcellularLocation>
        <location evidence="30">Host cytoplasmic vesicle</location>
    </subcellularLocation>
    <subcellularLocation>
        <location evidence="3">Host nucleus</location>
    </subcellularLocation>
    <subcellularLocation>
        <location evidence="4">Virion</location>
    </subcellularLocation>
</comment>
<dbReference type="Gene3D" id="2.40.10.10">
    <property type="entry name" value="Trypsin-like serine proteases"/>
    <property type="match status" value="2"/>
</dbReference>
<dbReference type="GO" id="GO:0019029">
    <property type="term" value="C:helical viral capsid"/>
    <property type="evidence" value="ECO:0007669"/>
    <property type="project" value="UniProtKB-KW"/>
</dbReference>
<keyword evidence="18" id="KW-0808">Transferase</keyword>
<evidence type="ECO:0000256" key="2">
    <source>
        <dbReference type="ARBA" id="ARBA00001848"/>
    </source>
</evidence>
<dbReference type="SMART" id="SM00487">
    <property type="entry name" value="DEXDc"/>
    <property type="match status" value="1"/>
</dbReference>
<proteinExistence type="inferred from homology"/>
<feature type="domain" description="Peptidase C4" evidence="38">
    <location>
        <begin position="2027"/>
        <end position="2245"/>
    </location>
</feature>
<feature type="domain" description="RdRp catalytic" evidence="35">
    <location>
        <begin position="2511"/>
        <end position="2635"/>
    </location>
</feature>
<protein>
    <recommendedName>
        <fullName evidence="6">Genome polyprotein</fullName>
    </recommendedName>
</protein>
<dbReference type="GO" id="GO:0003723">
    <property type="term" value="F:RNA binding"/>
    <property type="evidence" value="ECO:0007669"/>
    <property type="project" value="InterPro"/>
</dbReference>
<evidence type="ECO:0000259" key="35">
    <source>
        <dbReference type="PROSITE" id="PS50507"/>
    </source>
</evidence>
<keyword evidence="7" id="KW-0941">Suppressor of RNA silencing</keyword>
<evidence type="ECO:0000256" key="4">
    <source>
        <dbReference type="ARBA" id="ARBA00004328"/>
    </source>
</evidence>
<dbReference type="InterPro" id="IPR013648">
    <property type="entry name" value="PP_Potyviridae"/>
</dbReference>
<keyword evidence="42" id="KW-1185">Reference proteome</keyword>
<feature type="domain" description="Peptidase S30" evidence="40">
    <location>
        <begin position="149"/>
        <end position="293"/>
    </location>
</feature>
<dbReference type="InterPro" id="IPR007094">
    <property type="entry name" value="RNA-dir_pol_PSvirus"/>
</dbReference>
<dbReference type="GO" id="GO:0006508">
    <property type="term" value="P:proteolysis"/>
    <property type="evidence" value="ECO:0007669"/>
    <property type="project" value="UniProtKB-KW"/>
</dbReference>
<evidence type="ECO:0000259" key="39">
    <source>
        <dbReference type="PROSITE" id="PS51744"/>
    </source>
</evidence>
<evidence type="ECO:0000313" key="41">
    <source>
        <dbReference type="EMBL" id="AFS28882.1"/>
    </source>
</evidence>
<keyword evidence="26" id="KW-0693">Viral RNA replication</keyword>
<dbReference type="GO" id="GO:0044161">
    <property type="term" value="C:host cell cytoplasmic vesicle"/>
    <property type="evidence" value="ECO:0007669"/>
    <property type="project" value="UniProtKB-SubCell"/>
</dbReference>
<dbReference type="GO" id="GO:0004197">
    <property type="term" value="F:cysteine-type endopeptidase activity"/>
    <property type="evidence" value="ECO:0007669"/>
    <property type="project" value="InterPro"/>
</dbReference>
<keyword evidence="8" id="KW-0696">RNA-directed RNA polymerase</keyword>
<dbReference type="Pfam" id="PF00767">
    <property type="entry name" value="Poty_coat"/>
    <property type="match status" value="1"/>
</dbReference>
<comment type="catalytic activity">
    <reaction evidence="2">
        <text>Hydrolyzes a Gly-|-Gly bond at its own C-terminus, commonly in the sequence -Tyr-Xaa-Val-Gly-|-Gly, in the processing of the potyviral polyprotein.</text>
        <dbReference type="EC" id="3.4.22.45"/>
    </reaction>
</comment>
<keyword evidence="15" id="KW-0945">Host-virus interaction</keyword>
<evidence type="ECO:0000256" key="19">
    <source>
        <dbReference type="ARBA" id="ARBA00022695"/>
    </source>
</evidence>
<feature type="active site" description="For helper component proteinase activity" evidence="32">
    <location>
        <position position="709"/>
    </location>
</feature>
<dbReference type="InterPro" id="IPR042308">
    <property type="entry name" value="HC_PRO_CPD_sf"/>
</dbReference>
<dbReference type="PRINTS" id="PR00966">
    <property type="entry name" value="NIAPOTYPTASE"/>
</dbReference>